<dbReference type="GO" id="GO:0000976">
    <property type="term" value="F:transcription cis-regulatory region binding"/>
    <property type="evidence" value="ECO:0007669"/>
    <property type="project" value="TreeGrafter"/>
</dbReference>
<accession>A0A939PBJ5</accession>
<keyword evidence="8" id="KW-1185">Reference proteome</keyword>
<feature type="domain" description="HTH tetR-type" evidence="6">
    <location>
        <begin position="21"/>
        <end position="81"/>
    </location>
</feature>
<evidence type="ECO:0000259" key="6">
    <source>
        <dbReference type="PROSITE" id="PS50977"/>
    </source>
</evidence>
<proteinExistence type="predicted"/>
<keyword evidence="1" id="KW-0805">Transcription regulation</keyword>
<dbReference type="GO" id="GO:0045892">
    <property type="term" value="P:negative regulation of DNA-templated transcription"/>
    <property type="evidence" value="ECO:0007669"/>
    <property type="project" value="InterPro"/>
</dbReference>
<dbReference type="InterPro" id="IPR004111">
    <property type="entry name" value="Repressor_TetR_C"/>
</dbReference>
<sequence>MAQRAASVWTRPPRAKREQPTLDRDQIVDAAMELLDAEGLDGLSMRRLGTKLNSGATTVYWHVANKDELLELALDRAMAEVTVPAPDEEGWRAAATGFAHSLRTMIHRHPWTVTLFGSAPMIGPNSTRMVDRLLTLFGPAGAGAGFSGLGLEYAWSLLNDWVVGAAGSEAIWKQANPDFTWEEWVEASASYMEQTTRTNPQVVEHQREVWASSNWEQVLDEKFAFGLDCLLDGLAARLPGR</sequence>
<feature type="region of interest" description="Disordered" evidence="5">
    <location>
        <begin position="1"/>
        <end position="20"/>
    </location>
</feature>
<dbReference type="PROSITE" id="PS01081">
    <property type="entry name" value="HTH_TETR_1"/>
    <property type="match status" value="1"/>
</dbReference>
<dbReference type="InterPro" id="IPR050109">
    <property type="entry name" value="HTH-type_TetR-like_transc_reg"/>
</dbReference>
<dbReference type="PANTHER" id="PTHR30055:SF151">
    <property type="entry name" value="TRANSCRIPTIONAL REGULATORY PROTEIN"/>
    <property type="match status" value="1"/>
</dbReference>
<name>A0A939PBJ5_9ACTN</name>
<dbReference type="PRINTS" id="PR00455">
    <property type="entry name" value="HTHTETR"/>
</dbReference>
<dbReference type="Gene3D" id="1.10.357.10">
    <property type="entry name" value="Tetracycline Repressor, domain 2"/>
    <property type="match status" value="1"/>
</dbReference>
<dbReference type="EMBL" id="JAGEOJ010000007">
    <property type="protein sequence ID" value="MBO2449177.1"/>
    <property type="molecule type" value="Genomic_DNA"/>
</dbReference>
<evidence type="ECO:0000256" key="1">
    <source>
        <dbReference type="ARBA" id="ARBA00023015"/>
    </source>
</evidence>
<evidence type="ECO:0000256" key="3">
    <source>
        <dbReference type="ARBA" id="ARBA00023163"/>
    </source>
</evidence>
<evidence type="ECO:0000256" key="5">
    <source>
        <dbReference type="SAM" id="MobiDB-lite"/>
    </source>
</evidence>
<keyword evidence="3" id="KW-0804">Transcription</keyword>
<keyword evidence="2 4" id="KW-0238">DNA-binding</keyword>
<feature type="DNA-binding region" description="H-T-H motif" evidence="4">
    <location>
        <begin position="44"/>
        <end position="63"/>
    </location>
</feature>
<gene>
    <name evidence="7" type="ORF">J4573_18885</name>
</gene>
<dbReference type="RefSeq" id="WP_208257035.1">
    <property type="nucleotide sequence ID" value="NZ_JAGEOJ010000007.1"/>
</dbReference>
<dbReference type="GO" id="GO:0003700">
    <property type="term" value="F:DNA-binding transcription factor activity"/>
    <property type="evidence" value="ECO:0007669"/>
    <property type="project" value="TreeGrafter"/>
</dbReference>
<dbReference type="InterPro" id="IPR001647">
    <property type="entry name" value="HTH_TetR"/>
</dbReference>
<dbReference type="Pfam" id="PF00440">
    <property type="entry name" value="TetR_N"/>
    <property type="match status" value="1"/>
</dbReference>
<dbReference type="InterPro" id="IPR009057">
    <property type="entry name" value="Homeodomain-like_sf"/>
</dbReference>
<comment type="caution">
    <text evidence="7">The sequence shown here is derived from an EMBL/GenBank/DDBJ whole genome shotgun (WGS) entry which is preliminary data.</text>
</comment>
<dbReference type="SUPFAM" id="SSF46689">
    <property type="entry name" value="Homeodomain-like"/>
    <property type="match status" value="1"/>
</dbReference>
<dbReference type="InterPro" id="IPR023772">
    <property type="entry name" value="DNA-bd_HTH_TetR-type_CS"/>
</dbReference>
<evidence type="ECO:0000256" key="2">
    <source>
        <dbReference type="ARBA" id="ARBA00023125"/>
    </source>
</evidence>
<dbReference type="Pfam" id="PF02909">
    <property type="entry name" value="TetR_C_1"/>
    <property type="match status" value="1"/>
</dbReference>
<organism evidence="7 8">
    <name type="scientific">Actinomadura barringtoniae</name>
    <dbReference type="NCBI Taxonomy" id="1427535"/>
    <lineage>
        <taxon>Bacteria</taxon>
        <taxon>Bacillati</taxon>
        <taxon>Actinomycetota</taxon>
        <taxon>Actinomycetes</taxon>
        <taxon>Streptosporangiales</taxon>
        <taxon>Thermomonosporaceae</taxon>
        <taxon>Actinomadura</taxon>
    </lineage>
</organism>
<dbReference type="PANTHER" id="PTHR30055">
    <property type="entry name" value="HTH-TYPE TRANSCRIPTIONAL REGULATOR RUTR"/>
    <property type="match status" value="1"/>
</dbReference>
<dbReference type="Gene3D" id="1.10.10.60">
    <property type="entry name" value="Homeodomain-like"/>
    <property type="match status" value="1"/>
</dbReference>
<evidence type="ECO:0000313" key="8">
    <source>
        <dbReference type="Proteomes" id="UP000669179"/>
    </source>
</evidence>
<dbReference type="SUPFAM" id="SSF48498">
    <property type="entry name" value="Tetracyclin repressor-like, C-terminal domain"/>
    <property type="match status" value="1"/>
</dbReference>
<evidence type="ECO:0000313" key="7">
    <source>
        <dbReference type="EMBL" id="MBO2449177.1"/>
    </source>
</evidence>
<dbReference type="PROSITE" id="PS50977">
    <property type="entry name" value="HTH_TETR_2"/>
    <property type="match status" value="1"/>
</dbReference>
<reference evidence="7" key="1">
    <citation type="submission" date="2021-03" db="EMBL/GenBank/DDBJ databases">
        <authorList>
            <person name="Kanchanasin P."/>
            <person name="Saeng-In P."/>
            <person name="Phongsopitanun W."/>
            <person name="Yuki M."/>
            <person name="Kudo T."/>
            <person name="Ohkuma M."/>
            <person name="Tanasupawat S."/>
        </authorList>
    </citation>
    <scope>NUCLEOTIDE SEQUENCE</scope>
    <source>
        <strain evidence="7">GKU 128</strain>
    </source>
</reference>
<evidence type="ECO:0000256" key="4">
    <source>
        <dbReference type="PROSITE-ProRule" id="PRU00335"/>
    </source>
</evidence>
<dbReference type="AlphaFoldDB" id="A0A939PBJ5"/>
<protein>
    <submittedName>
        <fullName evidence="7">TetR/AcrR family transcriptional regulator C-terminal domain-containing protein</fullName>
    </submittedName>
</protein>
<dbReference type="Proteomes" id="UP000669179">
    <property type="component" value="Unassembled WGS sequence"/>
</dbReference>
<dbReference type="InterPro" id="IPR036271">
    <property type="entry name" value="Tet_transcr_reg_TetR-rel_C_sf"/>
</dbReference>